<name>A0A7S4UUT3_9DINO</name>
<feature type="transmembrane region" description="Helical" evidence="4">
    <location>
        <begin position="416"/>
        <end position="434"/>
    </location>
</feature>
<protein>
    <recommendedName>
        <fullName evidence="6">Thiopurine S-methyltransferase</fullName>
    </recommendedName>
</protein>
<dbReference type="PROSITE" id="PS51585">
    <property type="entry name" value="SAM_MT_TPMT"/>
    <property type="match status" value="1"/>
</dbReference>
<evidence type="ECO:0000256" key="4">
    <source>
        <dbReference type="SAM" id="Phobius"/>
    </source>
</evidence>
<gene>
    <name evidence="5" type="ORF">AMON00008_LOCUS31872</name>
</gene>
<dbReference type="AlphaFoldDB" id="A0A7S4UUT3"/>
<dbReference type="SUPFAM" id="SSF53335">
    <property type="entry name" value="S-adenosyl-L-methionine-dependent methyltransferases"/>
    <property type="match status" value="1"/>
</dbReference>
<evidence type="ECO:0000313" key="5">
    <source>
        <dbReference type="EMBL" id="CAE4606993.1"/>
    </source>
</evidence>
<dbReference type="GO" id="GO:0008119">
    <property type="term" value="F:thiopurine S-methyltransferase activity"/>
    <property type="evidence" value="ECO:0007669"/>
    <property type="project" value="TreeGrafter"/>
</dbReference>
<evidence type="ECO:0008006" key="6">
    <source>
        <dbReference type="Google" id="ProtNLM"/>
    </source>
</evidence>
<keyword evidence="2" id="KW-0808">Transferase</keyword>
<keyword evidence="3" id="KW-0949">S-adenosyl-L-methionine</keyword>
<organism evidence="5">
    <name type="scientific">Alexandrium monilatum</name>
    <dbReference type="NCBI Taxonomy" id="311494"/>
    <lineage>
        <taxon>Eukaryota</taxon>
        <taxon>Sar</taxon>
        <taxon>Alveolata</taxon>
        <taxon>Dinophyceae</taxon>
        <taxon>Gonyaulacales</taxon>
        <taxon>Pyrocystaceae</taxon>
        <taxon>Alexandrium</taxon>
    </lineage>
</organism>
<proteinExistence type="predicted"/>
<accession>A0A7S4UUT3</accession>
<reference evidence="5" key="1">
    <citation type="submission" date="2021-01" db="EMBL/GenBank/DDBJ databases">
        <authorList>
            <person name="Corre E."/>
            <person name="Pelletier E."/>
            <person name="Niang G."/>
            <person name="Scheremetjew M."/>
            <person name="Finn R."/>
            <person name="Kale V."/>
            <person name="Holt S."/>
            <person name="Cochrane G."/>
            <person name="Meng A."/>
            <person name="Brown T."/>
            <person name="Cohen L."/>
        </authorList>
    </citation>
    <scope>NUCLEOTIDE SEQUENCE</scope>
    <source>
        <strain evidence="5">CCMP3105</strain>
    </source>
</reference>
<dbReference type="Pfam" id="PF05724">
    <property type="entry name" value="TPMT"/>
    <property type="match status" value="2"/>
</dbReference>
<evidence type="ECO:0000256" key="2">
    <source>
        <dbReference type="ARBA" id="ARBA00022679"/>
    </source>
</evidence>
<dbReference type="InterPro" id="IPR008854">
    <property type="entry name" value="TPMT"/>
</dbReference>
<keyword evidence="4" id="KW-1133">Transmembrane helix</keyword>
<dbReference type="PANTHER" id="PTHR10259:SF11">
    <property type="entry name" value="THIOPURINE S-METHYLTRANSFERASE"/>
    <property type="match status" value="1"/>
</dbReference>
<dbReference type="EMBL" id="HBNR01045798">
    <property type="protein sequence ID" value="CAE4606993.1"/>
    <property type="molecule type" value="Transcribed_RNA"/>
</dbReference>
<keyword evidence="4" id="KW-0472">Membrane</keyword>
<dbReference type="PANTHER" id="PTHR10259">
    <property type="entry name" value="THIOPURINE S-METHYLTRANSFERASE"/>
    <property type="match status" value="1"/>
</dbReference>
<keyword evidence="4" id="KW-0812">Transmembrane</keyword>
<evidence type="ECO:0000256" key="1">
    <source>
        <dbReference type="ARBA" id="ARBA00022603"/>
    </source>
</evidence>
<dbReference type="Gene3D" id="3.40.50.150">
    <property type="entry name" value="Vaccinia Virus protein VP39"/>
    <property type="match status" value="2"/>
</dbReference>
<keyword evidence="1" id="KW-0489">Methyltransferase</keyword>
<dbReference type="GO" id="GO:0032259">
    <property type="term" value="P:methylation"/>
    <property type="evidence" value="ECO:0007669"/>
    <property type="project" value="UniProtKB-KW"/>
</dbReference>
<evidence type="ECO:0000256" key="3">
    <source>
        <dbReference type="ARBA" id="ARBA00022691"/>
    </source>
</evidence>
<sequence>MATARSAAWRQGTAAAAAAAARRSVGVGQAAPGTRLAQEAVAWPLVHRAPEGQGSGDSRQGAQGHVCLFAAAGAAGALALALLPSSPSRCYYKQLPDGSTDRLTRWAGLAWNIPSGSSPVFHVKGVNPLLQKHLPRAAAGLGKAGPEGAEPLAALVPLCGKAFDLPYLCEQGFGVVGVEGVSRAIHEFRSEQKIRVKGLKTRTVLSRGPDGEWLSGEHLLEPAETFRGARTGSVFKKGQDGLGYYADFPAAWHGKVRAGGEAARPLHLIEADIFEVDPSLMAAATFTRDGTFDFVYDRSALDVIPPPARAEYVSAISRLLRPGGRVLLVVLDYDQSQVPVDPTGRRRTPPPYSVTGEQIRELFPADSWDLEVLETLPEAKLSRMIPAFRGLYISEVVYMITKREGAEQRSKGSMKYIGGAILGALGVGVALLFSRGG</sequence>
<dbReference type="InterPro" id="IPR029063">
    <property type="entry name" value="SAM-dependent_MTases_sf"/>
</dbReference>